<dbReference type="Proteomes" id="UP001283361">
    <property type="component" value="Unassembled WGS sequence"/>
</dbReference>
<reference evidence="1" key="1">
    <citation type="journal article" date="2023" name="G3 (Bethesda)">
        <title>A reference genome for the long-term kleptoplast-retaining sea slug Elysia crispata morphotype clarki.</title>
        <authorList>
            <person name="Eastman K.E."/>
            <person name="Pendleton A.L."/>
            <person name="Shaikh M.A."/>
            <person name="Suttiyut T."/>
            <person name="Ogas R."/>
            <person name="Tomko P."/>
            <person name="Gavelis G."/>
            <person name="Widhalm J.R."/>
            <person name="Wisecaver J.H."/>
        </authorList>
    </citation>
    <scope>NUCLEOTIDE SEQUENCE</scope>
    <source>
        <strain evidence="1">ECLA1</strain>
    </source>
</reference>
<comment type="caution">
    <text evidence="1">The sequence shown here is derived from an EMBL/GenBank/DDBJ whole genome shotgun (WGS) entry which is preliminary data.</text>
</comment>
<dbReference type="AlphaFoldDB" id="A0AAE1CTA7"/>
<name>A0AAE1CTA7_9GAST</name>
<keyword evidence="2" id="KW-1185">Reference proteome</keyword>
<evidence type="ECO:0000313" key="2">
    <source>
        <dbReference type="Proteomes" id="UP001283361"/>
    </source>
</evidence>
<protein>
    <submittedName>
        <fullName evidence="1">Uncharacterized protein</fullName>
    </submittedName>
</protein>
<dbReference type="EMBL" id="JAWDGP010006844">
    <property type="protein sequence ID" value="KAK3734606.1"/>
    <property type="molecule type" value="Genomic_DNA"/>
</dbReference>
<sequence length="80" mass="8985">MSGDNTGRTPSRWRHLLIMSLTLSSRGDFPACVLTFEGASIAEVIEWGFPTVKSVDIINSLIHVTSRRKNLKRQDMPKTL</sequence>
<proteinExistence type="predicted"/>
<evidence type="ECO:0000313" key="1">
    <source>
        <dbReference type="EMBL" id="KAK3734606.1"/>
    </source>
</evidence>
<organism evidence="1 2">
    <name type="scientific">Elysia crispata</name>
    <name type="common">lettuce slug</name>
    <dbReference type="NCBI Taxonomy" id="231223"/>
    <lineage>
        <taxon>Eukaryota</taxon>
        <taxon>Metazoa</taxon>
        <taxon>Spiralia</taxon>
        <taxon>Lophotrochozoa</taxon>
        <taxon>Mollusca</taxon>
        <taxon>Gastropoda</taxon>
        <taxon>Heterobranchia</taxon>
        <taxon>Euthyneura</taxon>
        <taxon>Panpulmonata</taxon>
        <taxon>Sacoglossa</taxon>
        <taxon>Placobranchoidea</taxon>
        <taxon>Plakobranchidae</taxon>
        <taxon>Elysia</taxon>
    </lineage>
</organism>
<gene>
    <name evidence="1" type="ORF">RRG08_003513</name>
</gene>
<accession>A0AAE1CTA7</accession>